<feature type="compositionally biased region" description="Basic and acidic residues" evidence="10">
    <location>
        <begin position="1"/>
        <end position="12"/>
    </location>
</feature>
<organism evidence="11 12">
    <name type="scientific">Ridgeia piscesae</name>
    <name type="common">Tubeworm</name>
    <dbReference type="NCBI Taxonomy" id="27915"/>
    <lineage>
        <taxon>Eukaryota</taxon>
        <taxon>Metazoa</taxon>
        <taxon>Spiralia</taxon>
        <taxon>Lophotrochozoa</taxon>
        <taxon>Annelida</taxon>
        <taxon>Polychaeta</taxon>
        <taxon>Sedentaria</taxon>
        <taxon>Canalipalpata</taxon>
        <taxon>Sabellida</taxon>
        <taxon>Siboglinidae</taxon>
        <taxon>Ridgeia</taxon>
    </lineage>
</organism>
<dbReference type="GO" id="GO:0005634">
    <property type="term" value="C:nucleus"/>
    <property type="evidence" value="ECO:0007669"/>
    <property type="project" value="UniProtKB-SubCell"/>
</dbReference>
<dbReference type="Pfam" id="PF15473">
    <property type="entry name" value="PCNP"/>
    <property type="match status" value="1"/>
</dbReference>
<dbReference type="EMBL" id="JAODUO010000215">
    <property type="protein sequence ID" value="KAK2186021.1"/>
    <property type="molecule type" value="Genomic_DNA"/>
</dbReference>
<feature type="region of interest" description="Disordered" evidence="10">
    <location>
        <begin position="1"/>
        <end position="152"/>
    </location>
</feature>
<keyword evidence="12" id="KW-1185">Reference proteome</keyword>
<evidence type="ECO:0000313" key="12">
    <source>
        <dbReference type="Proteomes" id="UP001209878"/>
    </source>
</evidence>
<evidence type="ECO:0000313" key="11">
    <source>
        <dbReference type="EMBL" id="KAK2186021.1"/>
    </source>
</evidence>
<evidence type="ECO:0000256" key="3">
    <source>
        <dbReference type="ARBA" id="ARBA00011097"/>
    </source>
</evidence>
<dbReference type="Proteomes" id="UP001209878">
    <property type="component" value="Unassembled WGS sequence"/>
</dbReference>
<evidence type="ECO:0000256" key="4">
    <source>
        <dbReference type="ARBA" id="ARBA00022059"/>
    </source>
</evidence>
<gene>
    <name evidence="11" type="ORF">NP493_216g02035</name>
</gene>
<reference evidence="11" key="1">
    <citation type="journal article" date="2023" name="Mol. Biol. Evol.">
        <title>Third-Generation Sequencing Reveals the Adaptive Role of the Epigenome in Three Deep-Sea Polychaetes.</title>
        <authorList>
            <person name="Perez M."/>
            <person name="Aroh O."/>
            <person name="Sun Y."/>
            <person name="Lan Y."/>
            <person name="Juniper S.K."/>
            <person name="Young C.R."/>
            <person name="Angers B."/>
            <person name="Qian P.Y."/>
        </authorList>
    </citation>
    <scope>NUCLEOTIDE SEQUENCE</scope>
    <source>
        <strain evidence="11">R07B-5</strain>
    </source>
</reference>
<keyword evidence="9" id="KW-0131">Cell cycle</keyword>
<dbReference type="GO" id="GO:0016567">
    <property type="term" value="P:protein ubiquitination"/>
    <property type="evidence" value="ECO:0007669"/>
    <property type="project" value="InterPro"/>
</dbReference>
<dbReference type="PANTHER" id="PTHR16523:SF6">
    <property type="entry name" value="PEST PROTEOLYTIC SIGNAL-CONTAINING NUCLEAR PROTEIN"/>
    <property type="match status" value="1"/>
</dbReference>
<keyword evidence="8" id="KW-0539">Nucleus</keyword>
<comment type="function">
    <text evidence="1">May be involved in cell cycle regulation.</text>
</comment>
<protein>
    <recommendedName>
        <fullName evidence="4">PEST proteolytic signal-containing nuclear protein</fullName>
    </recommendedName>
</protein>
<keyword evidence="7" id="KW-0007">Acetylation</keyword>
<evidence type="ECO:0000256" key="6">
    <source>
        <dbReference type="ARBA" id="ARBA00022843"/>
    </source>
</evidence>
<proteinExistence type="predicted"/>
<feature type="compositionally biased region" description="Basic and acidic residues" evidence="10">
    <location>
        <begin position="32"/>
        <end position="45"/>
    </location>
</feature>
<keyword evidence="6" id="KW-0832">Ubl conjugation</keyword>
<dbReference type="GO" id="GO:0043161">
    <property type="term" value="P:proteasome-mediated ubiquitin-dependent protein catabolic process"/>
    <property type="evidence" value="ECO:0007669"/>
    <property type="project" value="TreeGrafter"/>
</dbReference>
<evidence type="ECO:0000256" key="7">
    <source>
        <dbReference type="ARBA" id="ARBA00022990"/>
    </source>
</evidence>
<evidence type="ECO:0000256" key="9">
    <source>
        <dbReference type="ARBA" id="ARBA00023306"/>
    </source>
</evidence>
<dbReference type="InterPro" id="IPR029169">
    <property type="entry name" value="PCNP"/>
</dbReference>
<feature type="compositionally biased region" description="Acidic residues" evidence="10">
    <location>
        <begin position="113"/>
        <end position="123"/>
    </location>
</feature>
<accession>A0AAD9UE62</accession>
<dbReference type="AlphaFoldDB" id="A0AAD9UE62"/>
<sequence length="172" mass="18232">MAEKEPSAETRLKSNCRTVDTGGGGEGSHSTDPAHQHAGDKRRSAENSSDEPAAKKSSKVTQPLKKPGIAFSLSGTKVETAKKPAPPIKLKLGERKELPSLPKASATVSSVFNDDDDSDEDEMPAVAKMRMKNIGRDTPTAAGPNSFGKGRLGFCNRQQSIQKELGTADADK</sequence>
<evidence type="ECO:0000256" key="8">
    <source>
        <dbReference type="ARBA" id="ARBA00023242"/>
    </source>
</evidence>
<dbReference type="PANTHER" id="PTHR16523">
    <property type="entry name" value="PEST PROTEOLYTIC SIGNAL-CONTAINING NUCLEAR PROTEIN"/>
    <property type="match status" value="1"/>
</dbReference>
<comment type="subcellular location">
    <subcellularLocation>
        <location evidence="2">Nucleus</location>
    </subcellularLocation>
</comment>
<evidence type="ECO:0000256" key="5">
    <source>
        <dbReference type="ARBA" id="ARBA00022553"/>
    </source>
</evidence>
<evidence type="ECO:0000256" key="1">
    <source>
        <dbReference type="ARBA" id="ARBA00002646"/>
    </source>
</evidence>
<evidence type="ECO:0000256" key="2">
    <source>
        <dbReference type="ARBA" id="ARBA00004123"/>
    </source>
</evidence>
<comment type="caution">
    <text evidence="11">The sequence shown here is derived from an EMBL/GenBank/DDBJ whole genome shotgun (WGS) entry which is preliminary data.</text>
</comment>
<name>A0AAD9UE62_RIDPI</name>
<evidence type="ECO:0000256" key="10">
    <source>
        <dbReference type="SAM" id="MobiDB-lite"/>
    </source>
</evidence>
<comment type="subunit">
    <text evidence="3">Interacts with UHRF2/NIRF.</text>
</comment>
<keyword evidence="5" id="KW-0597">Phosphoprotein</keyword>